<evidence type="ECO:0000313" key="5">
    <source>
        <dbReference type="EMBL" id="TQL97170.1"/>
    </source>
</evidence>
<feature type="signal peptide" evidence="4">
    <location>
        <begin position="1"/>
        <end position="27"/>
    </location>
</feature>
<name>A0A543CJG1_9ACTN</name>
<organism evidence="5 6">
    <name type="scientific">Actinoallomurus bryophytorum</name>
    <dbReference type="NCBI Taxonomy" id="1490222"/>
    <lineage>
        <taxon>Bacteria</taxon>
        <taxon>Bacillati</taxon>
        <taxon>Actinomycetota</taxon>
        <taxon>Actinomycetes</taxon>
        <taxon>Streptosporangiales</taxon>
        <taxon>Thermomonosporaceae</taxon>
        <taxon>Actinoallomurus</taxon>
    </lineage>
</organism>
<dbReference type="Pfam" id="PF11999">
    <property type="entry name" value="Ice_binding"/>
    <property type="match status" value="1"/>
</dbReference>
<accession>A0A543CJG1</accession>
<feature type="chain" id="PRO_5039201480" evidence="4">
    <location>
        <begin position="28"/>
        <end position="286"/>
    </location>
</feature>
<comment type="similarity">
    <text evidence="1">Belongs to the ice-binding protein family.</text>
</comment>
<protein>
    <submittedName>
        <fullName evidence="5">Uncharacterized protein DUF3494</fullName>
    </submittedName>
</protein>
<reference evidence="5 6" key="1">
    <citation type="submission" date="2019-06" db="EMBL/GenBank/DDBJ databases">
        <title>Sequencing the genomes of 1000 actinobacteria strains.</title>
        <authorList>
            <person name="Klenk H.-P."/>
        </authorList>
    </citation>
    <scope>NUCLEOTIDE SEQUENCE [LARGE SCALE GENOMIC DNA]</scope>
    <source>
        <strain evidence="5 6">DSM 102200</strain>
    </source>
</reference>
<proteinExistence type="inferred from homology"/>
<feature type="region of interest" description="Disordered" evidence="3">
    <location>
        <begin position="244"/>
        <end position="266"/>
    </location>
</feature>
<comment type="caution">
    <text evidence="5">The sequence shown here is derived from an EMBL/GenBank/DDBJ whole genome shotgun (WGS) entry which is preliminary data.</text>
</comment>
<dbReference type="AlphaFoldDB" id="A0A543CJG1"/>
<evidence type="ECO:0000256" key="2">
    <source>
        <dbReference type="ARBA" id="ARBA00022729"/>
    </source>
</evidence>
<dbReference type="OrthoDB" id="2082707at2"/>
<dbReference type="EMBL" id="VFOZ01000001">
    <property type="protein sequence ID" value="TQL97170.1"/>
    <property type="molecule type" value="Genomic_DNA"/>
</dbReference>
<keyword evidence="2 4" id="KW-0732">Signal</keyword>
<dbReference type="Proteomes" id="UP000316096">
    <property type="component" value="Unassembled WGS sequence"/>
</dbReference>
<gene>
    <name evidence="5" type="ORF">FB559_2746</name>
</gene>
<keyword evidence="6" id="KW-1185">Reference proteome</keyword>
<dbReference type="InterPro" id="IPR021884">
    <property type="entry name" value="Ice-bd_prot"/>
</dbReference>
<evidence type="ECO:0000256" key="1">
    <source>
        <dbReference type="ARBA" id="ARBA00005445"/>
    </source>
</evidence>
<evidence type="ECO:0000256" key="3">
    <source>
        <dbReference type="SAM" id="MobiDB-lite"/>
    </source>
</evidence>
<sequence>MSVFAVRQSTARAATAPVNLGTAAAFAVLAGTTVTNTGPTVVTGDLGVSPGSAVTGFPPGVVIGTIHAADATAAQAQLDLTAAYNDAAGRTPTGALPAAIGGLTFTPGVYNAAAAVGLTGTVTLDAQGDPNAVFIFQVGSALTTASGSVVNLINGARSCNVFWQIGSSATLGTGSSFAGNILALTSITVTTGVTVDGRTLARNGAVTLDTDTITRSPDCAPGPTPSPTNTANVANNEDEDQQAFSHQDNGTNVNLNQNSDGHTSDITSSYDRLARLPLGRTHAFIR</sequence>
<evidence type="ECO:0000256" key="4">
    <source>
        <dbReference type="SAM" id="SignalP"/>
    </source>
</evidence>
<evidence type="ECO:0000313" key="6">
    <source>
        <dbReference type="Proteomes" id="UP000316096"/>
    </source>
</evidence>